<feature type="transmembrane region" description="Helical" evidence="7">
    <location>
        <begin position="59"/>
        <end position="78"/>
    </location>
</feature>
<evidence type="ECO:0000256" key="7">
    <source>
        <dbReference type="SAM" id="Phobius"/>
    </source>
</evidence>
<protein>
    <recommendedName>
        <fullName evidence="10">Transglycosylase associated protein</fullName>
    </recommendedName>
</protein>
<keyword evidence="3" id="KW-1003">Cell membrane</keyword>
<keyword evidence="6 7" id="KW-0472">Membrane</keyword>
<dbReference type="KEGG" id="teq:TEQUI_0664"/>
<dbReference type="PANTHER" id="PTHR33884">
    <property type="entry name" value="UPF0410 PROTEIN YMGE"/>
    <property type="match status" value="1"/>
</dbReference>
<evidence type="ECO:0008006" key="10">
    <source>
        <dbReference type="Google" id="ProtNLM"/>
    </source>
</evidence>
<evidence type="ECO:0000256" key="5">
    <source>
        <dbReference type="ARBA" id="ARBA00022989"/>
    </source>
</evidence>
<sequence length="82" mass="8325">MSILWTILIGFVVGIIAKAIMPGNQGLGFVLTTLLGIAGSVVGVYAGQALGLYHVGEPAGFIGSVIGALLILFVLGLVTKRS</sequence>
<proteinExistence type="inferred from homology"/>
<evidence type="ECO:0000256" key="6">
    <source>
        <dbReference type="ARBA" id="ARBA00023136"/>
    </source>
</evidence>
<dbReference type="GO" id="GO:0005886">
    <property type="term" value="C:plasma membrane"/>
    <property type="evidence" value="ECO:0007669"/>
    <property type="project" value="UniProtKB-SubCell"/>
</dbReference>
<dbReference type="PANTHER" id="PTHR33884:SF7">
    <property type="entry name" value="BSL8023 PROTEIN"/>
    <property type="match status" value="1"/>
</dbReference>
<gene>
    <name evidence="8" type="ordered locus">TEQUI_0664</name>
</gene>
<reference evidence="8 9" key="1">
    <citation type="journal article" date="2011" name="J. Bacteriol.">
        <title>Genome sequence of Taylorella equigenitalis MCE9, the causative agent of contagious equine metritis.</title>
        <authorList>
            <person name="Hebert L."/>
            <person name="Moumen B."/>
            <person name="Duquesne F."/>
            <person name="Breuil M.F."/>
            <person name="Laugier C."/>
            <person name="Batto J.M."/>
            <person name="Renault P."/>
            <person name="Petry S."/>
        </authorList>
    </citation>
    <scope>NUCLEOTIDE SEQUENCE [LARGE SCALE GENOMIC DNA]</scope>
    <source>
        <strain evidence="8 9">MCE9</strain>
    </source>
</reference>
<dbReference type="AlphaFoldDB" id="A0A654KGR9"/>
<evidence type="ECO:0000256" key="4">
    <source>
        <dbReference type="ARBA" id="ARBA00022692"/>
    </source>
</evidence>
<comment type="subcellular location">
    <subcellularLocation>
        <location evidence="1">Cell membrane</location>
        <topology evidence="1">Multi-pass membrane protein</topology>
    </subcellularLocation>
</comment>
<dbReference type="Pfam" id="PF04226">
    <property type="entry name" value="Transgly_assoc"/>
    <property type="match status" value="1"/>
</dbReference>
<feature type="transmembrane region" description="Helical" evidence="7">
    <location>
        <begin position="27"/>
        <end position="47"/>
    </location>
</feature>
<accession>A0A654KGR9</accession>
<evidence type="ECO:0000313" key="8">
    <source>
        <dbReference type="EMBL" id="ADU91602.1"/>
    </source>
</evidence>
<organism evidence="8 9">
    <name type="scientific">Taylorella equigenitalis (strain MCE9)</name>
    <dbReference type="NCBI Taxonomy" id="937774"/>
    <lineage>
        <taxon>Bacteria</taxon>
        <taxon>Pseudomonadati</taxon>
        <taxon>Pseudomonadota</taxon>
        <taxon>Betaproteobacteria</taxon>
        <taxon>Burkholderiales</taxon>
        <taxon>Alcaligenaceae</taxon>
        <taxon>Taylorella</taxon>
    </lineage>
</organism>
<evidence type="ECO:0000256" key="1">
    <source>
        <dbReference type="ARBA" id="ARBA00004651"/>
    </source>
</evidence>
<dbReference type="EMBL" id="CP002456">
    <property type="protein sequence ID" value="ADU91602.1"/>
    <property type="molecule type" value="Genomic_DNA"/>
</dbReference>
<keyword evidence="4 7" id="KW-0812">Transmembrane</keyword>
<evidence type="ECO:0000256" key="2">
    <source>
        <dbReference type="ARBA" id="ARBA00011006"/>
    </source>
</evidence>
<evidence type="ECO:0000313" key="9">
    <source>
        <dbReference type="Proteomes" id="UP000007472"/>
    </source>
</evidence>
<dbReference type="Proteomes" id="UP000007472">
    <property type="component" value="Chromosome"/>
</dbReference>
<dbReference type="InterPro" id="IPR007341">
    <property type="entry name" value="Transgly_assoc"/>
</dbReference>
<comment type="similarity">
    <text evidence="2">Belongs to the UPF0410 family.</text>
</comment>
<evidence type="ECO:0000256" key="3">
    <source>
        <dbReference type="ARBA" id="ARBA00022475"/>
    </source>
</evidence>
<keyword evidence="5 7" id="KW-1133">Transmembrane helix</keyword>
<name>A0A654KGR9_TAYEM</name>